<evidence type="ECO:0000256" key="6">
    <source>
        <dbReference type="ARBA" id="ARBA00022842"/>
    </source>
</evidence>
<evidence type="ECO:0000256" key="10">
    <source>
        <dbReference type="ARBA" id="ARBA00034269"/>
    </source>
</evidence>
<dbReference type="Pfam" id="PF01544">
    <property type="entry name" value="CorA"/>
    <property type="match status" value="1"/>
</dbReference>
<evidence type="ECO:0000256" key="11">
    <source>
        <dbReference type="ARBA" id="ARBA00045497"/>
    </source>
</evidence>
<dbReference type="PANTHER" id="PTHR46494:SF1">
    <property type="entry name" value="CORA FAMILY METAL ION TRANSPORTER (EUROFUNG)"/>
    <property type="match status" value="1"/>
</dbReference>
<keyword evidence="3 12" id="KW-0813">Transport</keyword>
<comment type="catalytic activity">
    <reaction evidence="10">
        <text>Mg(2+)(in) = Mg(2+)(out)</text>
        <dbReference type="Rhea" id="RHEA:29827"/>
        <dbReference type="ChEBI" id="CHEBI:18420"/>
    </reaction>
</comment>
<dbReference type="GO" id="GO:0005886">
    <property type="term" value="C:plasma membrane"/>
    <property type="evidence" value="ECO:0007669"/>
    <property type="project" value="UniProtKB-SubCell"/>
</dbReference>
<dbReference type="Gene3D" id="1.20.58.340">
    <property type="entry name" value="Magnesium transport protein CorA, transmembrane region"/>
    <property type="match status" value="2"/>
</dbReference>
<evidence type="ECO:0000256" key="9">
    <source>
        <dbReference type="ARBA" id="ARBA00023136"/>
    </source>
</evidence>
<evidence type="ECO:0000256" key="2">
    <source>
        <dbReference type="ARBA" id="ARBA00009765"/>
    </source>
</evidence>
<keyword evidence="7 12" id="KW-1133">Transmembrane helix</keyword>
<reference evidence="13 15" key="1">
    <citation type="submission" date="2016-10" db="EMBL/GenBank/DDBJ databases">
        <authorList>
            <person name="de Groot N.N."/>
        </authorList>
    </citation>
    <scope>NUCLEOTIDE SEQUENCE [LARGE SCALE GENOMIC DNA]</scope>
    <source>
        <strain evidence="13 15">WG14</strain>
    </source>
</reference>
<evidence type="ECO:0000313" key="14">
    <source>
        <dbReference type="EMBL" id="TGG88873.1"/>
    </source>
</evidence>
<dbReference type="CDD" id="cd12828">
    <property type="entry name" value="TmCorA-like_1"/>
    <property type="match status" value="1"/>
</dbReference>
<dbReference type="InterPro" id="IPR004488">
    <property type="entry name" value="Mg/Co-transport_prot_CorA"/>
</dbReference>
<dbReference type="GO" id="GO:0015095">
    <property type="term" value="F:magnesium ion transmembrane transporter activity"/>
    <property type="evidence" value="ECO:0007669"/>
    <property type="project" value="UniProtKB-UniRule"/>
</dbReference>
<dbReference type="Proteomes" id="UP000297288">
    <property type="component" value="Unassembled WGS sequence"/>
</dbReference>
<keyword evidence="6 12" id="KW-0460">Magnesium</keyword>
<evidence type="ECO:0000256" key="1">
    <source>
        <dbReference type="ARBA" id="ARBA00004651"/>
    </source>
</evidence>
<dbReference type="SUPFAM" id="SSF144083">
    <property type="entry name" value="Magnesium transport protein CorA, transmembrane region"/>
    <property type="match status" value="1"/>
</dbReference>
<dbReference type="Proteomes" id="UP000199322">
    <property type="component" value="Unassembled WGS sequence"/>
</dbReference>
<evidence type="ECO:0000256" key="12">
    <source>
        <dbReference type="RuleBase" id="RU362010"/>
    </source>
</evidence>
<organism evidence="13 15">
    <name type="scientific">Geotoga petraea</name>
    <dbReference type="NCBI Taxonomy" id="28234"/>
    <lineage>
        <taxon>Bacteria</taxon>
        <taxon>Thermotogati</taxon>
        <taxon>Thermotogota</taxon>
        <taxon>Thermotogae</taxon>
        <taxon>Petrotogales</taxon>
        <taxon>Petrotogaceae</taxon>
        <taxon>Geotoga</taxon>
    </lineage>
</organism>
<dbReference type="NCBIfam" id="TIGR00383">
    <property type="entry name" value="corA"/>
    <property type="match status" value="1"/>
</dbReference>
<keyword evidence="4 12" id="KW-1003">Cell membrane</keyword>
<dbReference type="GO" id="GO:0015087">
    <property type="term" value="F:cobalt ion transmembrane transporter activity"/>
    <property type="evidence" value="ECO:0007669"/>
    <property type="project" value="UniProtKB-UniRule"/>
</dbReference>
<evidence type="ECO:0000256" key="8">
    <source>
        <dbReference type="ARBA" id="ARBA00023065"/>
    </source>
</evidence>
<evidence type="ECO:0000313" key="13">
    <source>
        <dbReference type="EMBL" id="SDB95435.1"/>
    </source>
</evidence>
<accession>A0A1G6HNH1</accession>
<keyword evidence="8 12" id="KW-0406">Ion transport</keyword>
<dbReference type="InterPro" id="IPR045863">
    <property type="entry name" value="CorA_TM1_TM2"/>
</dbReference>
<sequence>MKLSVKNILKKSKKLPGEITYTGDEENEERKASIINIAYDNEKLKKDMNSIPEIKNIDKRNNLIYFQGISDTETLKNFGNHVGIHKLTLEDISNINQRTKFETYENYVYIVVKLPELKENNLNFYQISIVLIGNNLIVFTEKEFSFIHEIIERLEKNKGIIRSKSVDYLLYSLLDIIIDEYFIILNHTAEELEDIDEEVTINPEQSQLLDLKEIKQSLIILKKNLISFRDLAMFFNKEDNEYVLKENLIYFRDLTDHILQISDNLDLLKDTTTNITEIYLSLIGNKTNEIMKVLTIISTIFIPLSFVAGLYGMNFSYMPELNWDFGYFYALGIMATMVVIMLIIFKIKKWF</sequence>
<feature type="transmembrane region" description="Helical" evidence="12">
    <location>
        <begin position="325"/>
        <end position="345"/>
    </location>
</feature>
<comment type="function">
    <text evidence="11">Mediates influx of magnesium ions. Alternates between open and closed states. Activated by low cytoplasmic Mg(2+) levels. Inactive when cytoplasmic Mg(2+) levels are high.</text>
</comment>
<dbReference type="AlphaFoldDB" id="A0A1G6HNH1"/>
<dbReference type="STRING" id="28234.SAMN04488588_0014"/>
<evidence type="ECO:0000313" key="16">
    <source>
        <dbReference type="Proteomes" id="UP000297288"/>
    </source>
</evidence>
<dbReference type="GO" id="GO:0050897">
    <property type="term" value="F:cobalt ion binding"/>
    <property type="evidence" value="ECO:0007669"/>
    <property type="project" value="TreeGrafter"/>
</dbReference>
<dbReference type="OrthoDB" id="9803416at2"/>
<keyword evidence="15" id="KW-1185">Reference proteome</keyword>
<evidence type="ECO:0000256" key="4">
    <source>
        <dbReference type="ARBA" id="ARBA00022475"/>
    </source>
</evidence>
<evidence type="ECO:0000256" key="5">
    <source>
        <dbReference type="ARBA" id="ARBA00022692"/>
    </source>
</evidence>
<name>A0A1G6HNH1_9BACT</name>
<proteinExistence type="inferred from homology"/>
<protein>
    <recommendedName>
        <fullName evidence="12">Magnesium transport protein CorA</fullName>
    </recommendedName>
</protein>
<evidence type="ECO:0000256" key="7">
    <source>
        <dbReference type="ARBA" id="ARBA00022989"/>
    </source>
</evidence>
<gene>
    <name evidence="12 14" type="primary">corA</name>
    <name evidence="14" type="ORF">E4650_01375</name>
    <name evidence="13" type="ORF">SAMN04488588_0014</name>
</gene>
<keyword evidence="9 12" id="KW-0472">Membrane</keyword>
<dbReference type="InterPro" id="IPR045861">
    <property type="entry name" value="CorA_cytoplasmic_dom"/>
</dbReference>
<dbReference type="PANTHER" id="PTHR46494">
    <property type="entry name" value="CORA FAMILY METAL ION TRANSPORTER (EUROFUNG)"/>
    <property type="match status" value="1"/>
</dbReference>
<evidence type="ECO:0000313" key="15">
    <source>
        <dbReference type="Proteomes" id="UP000199322"/>
    </source>
</evidence>
<dbReference type="RefSeq" id="WP_091401631.1">
    <property type="nucleotide sequence ID" value="NZ_FMYV01000001.1"/>
</dbReference>
<feature type="transmembrane region" description="Helical" evidence="12">
    <location>
        <begin position="293"/>
        <end position="313"/>
    </location>
</feature>
<keyword evidence="5 12" id="KW-0812">Transmembrane</keyword>
<comment type="subcellular location">
    <subcellularLocation>
        <location evidence="1">Cell membrane</location>
        <topology evidence="1">Multi-pass membrane protein</topology>
    </subcellularLocation>
    <subcellularLocation>
        <location evidence="12">Membrane</location>
        <topology evidence="12">Multi-pass membrane protein</topology>
    </subcellularLocation>
</comment>
<dbReference type="SUPFAM" id="SSF143865">
    <property type="entry name" value="CorA soluble domain-like"/>
    <property type="match status" value="1"/>
</dbReference>
<dbReference type="Gene3D" id="3.30.460.20">
    <property type="entry name" value="CorA soluble domain-like"/>
    <property type="match status" value="1"/>
</dbReference>
<dbReference type="EMBL" id="FMYV01000001">
    <property type="protein sequence ID" value="SDB95435.1"/>
    <property type="molecule type" value="Genomic_DNA"/>
</dbReference>
<dbReference type="FunFam" id="1.20.58.340:FF:000004">
    <property type="entry name" value="Magnesium transport protein CorA"/>
    <property type="match status" value="1"/>
</dbReference>
<comment type="similarity">
    <text evidence="2 12">Belongs to the CorA metal ion transporter (MIT) (TC 1.A.35) family.</text>
</comment>
<dbReference type="GO" id="GO:0000287">
    <property type="term" value="F:magnesium ion binding"/>
    <property type="evidence" value="ECO:0007669"/>
    <property type="project" value="TreeGrafter"/>
</dbReference>
<evidence type="ECO:0000256" key="3">
    <source>
        <dbReference type="ARBA" id="ARBA00022448"/>
    </source>
</evidence>
<dbReference type="EMBL" id="SRME01000001">
    <property type="protein sequence ID" value="TGG88873.1"/>
    <property type="molecule type" value="Genomic_DNA"/>
</dbReference>
<dbReference type="InterPro" id="IPR002523">
    <property type="entry name" value="MgTranspt_CorA/ZnTranspt_ZntB"/>
</dbReference>
<reference evidence="14 16" key="2">
    <citation type="submission" date="2019-04" db="EMBL/GenBank/DDBJ databases">
        <title>Draft genome sequence data and analysis of a Fermenting Bacterium, Geotoga petraea strain HO-Geo1, isolated from heavy-oil petroleum reservoir in Russia.</title>
        <authorList>
            <person name="Grouzdev D.S."/>
            <person name="Semenova E.M."/>
            <person name="Sokolova D.S."/>
            <person name="Tourova T.P."/>
            <person name="Poltaraus A.B."/>
            <person name="Nazina T.N."/>
        </authorList>
    </citation>
    <scope>NUCLEOTIDE SEQUENCE [LARGE SCALE GENOMIC DNA]</scope>
    <source>
        <strain evidence="14 16">HO-Geo1</strain>
    </source>
</reference>